<evidence type="ECO:0000313" key="2">
    <source>
        <dbReference type="EMBL" id="UNV85847.1"/>
    </source>
</evidence>
<reference evidence="1 3" key="1">
    <citation type="submission" date="2011-05" db="EMBL/GenBank/DDBJ databases">
        <authorList>
            <person name="Muzny D."/>
            <person name="Qin X."/>
            <person name="Deng J."/>
            <person name="Jiang H."/>
            <person name="Liu Y."/>
            <person name="Qu J."/>
            <person name="Song X.-Z."/>
            <person name="Zhang L."/>
            <person name="Thornton R."/>
            <person name="Coyle M."/>
            <person name="Francisco L."/>
            <person name="Jackson L."/>
            <person name="Javaid M."/>
            <person name="Korchina V."/>
            <person name="Kovar C."/>
            <person name="Mata R."/>
            <person name="Mathew T."/>
            <person name="Ngo R."/>
            <person name="Nguyen L."/>
            <person name="Nguyen N."/>
            <person name="Okwuonu G."/>
            <person name="Ongeri F."/>
            <person name="Pham C."/>
            <person name="Simmons D."/>
            <person name="Wilczek-Boney K."/>
            <person name="Hale W."/>
            <person name="Jakkamsetti A."/>
            <person name="Pham P."/>
            <person name="Ruth R."/>
            <person name="San Lucas F."/>
            <person name="Warren J."/>
            <person name="Zhang J."/>
            <person name="Zhao Z."/>
            <person name="Zhou C."/>
            <person name="Zhu D."/>
            <person name="Lee S."/>
            <person name="Bess C."/>
            <person name="Blankenburg K."/>
            <person name="Forbes L."/>
            <person name="Fu Q."/>
            <person name="Gubbala S."/>
            <person name="Hirani K."/>
            <person name="Jayaseelan J.C."/>
            <person name="Lara F."/>
            <person name="Munidasa M."/>
            <person name="Palculict T."/>
            <person name="Patil S."/>
            <person name="Pu L.-L."/>
            <person name="Saada N."/>
            <person name="Tang L."/>
            <person name="Weissenberger G."/>
            <person name="Zhu Y."/>
            <person name="Hemphill L."/>
            <person name="Shang Y."/>
            <person name="Youmans B."/>
            <person name="Ayvaz T."/>
            <person name="Ross M."/>
            <person name="Santibanez J."/>
            <person name="Aqrawi P."/>
            <person name="Gross S."/>
            <person name="Joshi V."/>
            <person name="Fowler G."/>
            <person name="Nazareth L."/>
            <person name="Reid J."/>
            <person name="Worley K."/>
            <person name="Petrosino J."/>
            <person name="Highlander S."/>
            <person name="Gibbs R."/>
        </authorList>
    </citation>
    <scope>NUCLEOTIDE SEQUENCE [LARGE SCALE GENOMIC DNA]</scope>
    <source>
        <strain evidence="1 3">ATCC 33926</strain>
    </source>
</reference>
<dbReference type="EMBL" id="AFQE01000103">
    <property type="protein sequence ID" value="EGQ76183.1"/>
    <property type="molecule type" value="Genomic_DNA"/>
</dbReference>
<dbReference type="Proteomes" id="UP000004982">
    <property type="component" value="Unassembled WGS sequence"/>
</dbReference>
<proteinExistence type="predicted"/>
<reference evidence="2 4" key="2">
    <citation type="submission" date="2022-03" db="EMBL/GenBank/DDBJ databases">
        <title>Genome sequencing of Neisseria macacae.</title>
        <authorList>
            <person name="Baek M.-G."/>
        </authorList>
    </citation>
    <scope>NUCLEOTIDE SEQUENCE [LARGE SCALE GENOMIC DNA]</scope>
    <source>
        <strain evidence="2 4">ATCC 33926</strain>
    </source>
</reference>
<evidence type="ECO:0000313" key="1">
    <source>
        <dbReference type="EMBL" id="EGQ76183.1"/>
    </source>
</evidence>
<protein>
    <submittedName>
        <fullName evidence="1">Uncharacterized protein</fullName>
    </submittedName>
</protein>
<dbReference type="EMBL" id="CP094241">
    <property type="protein sequence ID" value="UNV85847.1"/>
    <property type="molecule type" value="Genomic_DNA"/>
</dbReference>
<evidence type="ECO:0000313" key="3">
    <source>
        <dbReference type="Proteomes" id="UP000004982"/>
    </source>
</evidence>
<sequence length="148" mass="17027">MINTLDAIDEVLKNSNPDEWQRSEDSGLFVYHFDVNLRIERDSNFEDFYEDWLPSTPFDNISGKKPVYKVKYIVKYNQTEIAHKFLILIDGVYVLIPIPKKSNDLGGSLFVTSDDVNFAKIVTICPPTLSQEISPVNEYINRCGFDII</sequence>
<name>A0AA36XK66_9NEIS</name>
<dbReference type="RefSeq" id="WP_003779281.1">
    <property type="nucleotide sequence ID" value="NZ_CP094241.1"/>
</dbReference>
<evidence type="ECO:0000313" key="4">
    <source>
        <dbReference type="Proteomes" id="UP000829455"/>
    </source>
</evidence>
<gene>
    <name evidence="1" type="ORF">HMPREF9418_2114</name>
    <name evidence="2" type="ORF">MON40_04915</name>
</gene>
<keyword evidence="4" id="KW-1185">Reference proteome</keyword>
<dbReference type="AlphaFoldDB" id="A0AA36XK66"/>
<accession>A0AA36XK66</accession>
<dbReference type="Proteomes" id="UP000829455">
    <property type="component" value="Chromosome"/>
</dbReference>
<organism evidence="1 3">
    <name type="scientific">Neisseria macacae ATCC 33926</name>
    <dbReference type="NCBI Taxonomy" id="997348"/>
    <lineage>
        <taxon>Bacteria</taxon>
        <taxon>Pseudomonadati</taxon>
        <taxon>Pseudomonadota</taxon>
        <taxon>Betaproteobacteria</taxon>
        <taxon>Neisseriales</taxon>
        <taxon>Neisseriaceae</taxon>
        <taxon>Neisseria</taxon>
    </lineage>
</organism>